<dbReference type="OrthoDB" id="524772at2759"/>
<feature type="transmembrane region" description="Helical" evidence="7">
    <location>
        <begin position="154"/>
        <end position="174"/>
    </location>
</feature>
<dbReference type="GO" id="GO:0007029">
    <property type="term" value="P:endoplasmic reticulum organization"/>
    <property type="evidence" value="ECO:0007669"/>
    <property type="project" value="InterPro"/>
</dbReference>
<dbReference type="GO" id="GO:0016192">
    <property type="term" value="P:vesicle-mediated transport"/>
    <property type="evidence" value="ECO:0007669"/>
    <property type="project" value="TreeGrafter"/>
</dbReference>
<evidence type="ECO:0000256" key="7">
    <source>
        <dbReference type="SAM" id="Phobius"/>
    </source>
</evidence>
<dbReference type="PANTHER" id="PTHR20955:SF1">
    <property type="entry name" value="PROTEIN JAGUNAL HOMOLOG 1"/>
    <property type="match status" value="1"/>
</dbReference>
<proteinExistence type="inferred from homology"/>
<dbReference type="Proteomes" id="UP000650467">
    <property type="component" value="Unassembled WGS sequence"/>
</dbReference>
<comment type="subcellular location">
    <subcellularLocation>
        <location evidence="1">Endoplasmic reticulum membrane</location>
        <topology evidence="1">Multi-pass membrane protein</topology>
    </subcellularLocation>
</comment>
<feature type="transmembrane region" description="Helical" evidence="7">
    <location>
        <begin position="64"/>
        <end position="81"/>
    </location>
</feature>
<name>A0A835T4U7_CHLIN</name>
<dbReference type="EMBL" id="JAEHOC010000009">
    <property type="protein sequence ID" value="KAG2438803.1"/>
    <property type="molecule type" value="Genomic_DNA"/>
</dbReference>
<dbReference type="AlphaFoldDB" id="A0A835T4U7"/>
<gene>
    <name evidence="8" type="ORF">HXX76_005344</name>
</gene>
<evidence type="ECO:0000256" key="6">
    <source>
        <dbReference type="ARBA" id="ARBA00023136"/>
    </source>
</evidence>
<feature type="transmembrane region" description="Helical" evidence="7">
    <location>
        <begin position="34"/>
        <end position="58"/>
    </location>
</feature>
<keyword evidence="6 7" id="KW-0472">Membrane</keyword>
<keyword evidence="3 7" id="KW-0812">Transmembrane</keyword>
<comment type="similarity">
    <text evidence="2">Belongs to the jagunal family.</text>
</comment>
<evidence type="ECO:0000313" key="8">
    <source>
        <dbReference type="EMBL" id="KAG2438803.1"/>
    </source>
</evidence>
<dbReference type="InterPro" id="IPR009787">
    <property type="entry name" value="Jagunal"/>
</dbReference>
<dbReference type="PANTHER" id="PTHR20955">
    <property type="entry name" value="PROTEIN JAGUNAL HOMOLOG 1"/>
    <property type="match status" value="1"/>
</dbReference>
<evidence type="ECO:0000313" key="9">
    <source>
        <dbReference type="Proteomes" id="UP000650467"/>
    </source>
</evidence>
<feature type="transmembrane region" description="Helical" evidence="7">
    <location>
        <begin position="93"/>
        <end position="116"/>
    </location>
</feature>
<evidence type="ECO:0000256" key="5">
    <source>
        <dbReference type="ARBA" id="ARBA00022989"/>
    </source>
</evidence>
<keyword evidence="9" id="KW-1185">Reference proteome</keyword>
<evidence type="ECO:0000256" key="4">
    <source>
        <dbReference type="ARBA" id="ARBA00022824"/>
    </source>
</evidence>
<keyword evidence="5 7" id="KW-1133">Transmembrane helix</keyword>
<protein>
    <submittedName>
        <fullName evidence="8">Uncharacterized protein</fullName>
    </submittedName>
</protein>
<reference evidence="8" key="1">
    <citation type="journal article" date="2020" name="bioRxiv">
        <title>Comparative genomics of Chlamydomonas.</title>
        <authorList>
            <person name="Craig R.J."/>
            <person name="Hasan A.R."/>
            <person name="Ness R.W."/>
            <person name="Keightley P.D."/>
        </authorList>
    </citation>
    <scope>NUCLEOTIDE SEQUENCE</scope>
    <source>
        <strain evidence="8">SAG 7.73</strain>
    </source>
</reference>
<sequence>MPPRPEGTDGSDWSYREVIEDRYKRMAVNMSATLLLHQVQSLAVILKLAWSAIPLYIAEGSPNHFFWAVLVLLVAGNLFFYMGKPRGRCVLPYMKVAVTCVLMTLALTFIGIWKMYMLDPKTSLLSRRLFKYLKDQGRVSSTKALDTLTTVEGVVDAAVLAACGICFFVFNNWVRDAMEVVKERDARNKAAIDGAAAAKAAGLKKRH</sequence>
<keyword evidence="4" id="KW-0256">Endoplasmic reticulum</keyword>
<evidence type="ECO:0000256" key="3">
    <source>
        <dbReference type="ARBA" id="ARBA00022692"/>
    </source>
</evidence>
<dbReference type="GO" id="GO:0005789">
    <property type="term" value="C:endoplasmic reticulum membrane"/>
    <property type="evidence" value="ECO:0007669"/>
    <property type="project" value="UniProtKB-SubCell"/>
</dbReference>
<comment type="caution">
    <text evidence="8">The sequence shown here is derived from an EMBL/GenBank/DDBJ whole genome shotgun (WGS) entry which is preliminary data.</text>
</comment>
<organism evidence="8 9">
    <name type="scientific">Chlamydomonas incerta</name>
    <dbReference type="NCBI Taxonomy" id="51695"/>
    <lineage>
        <taxon>Eukaryota</taxon>
        <taxon>Viridiplantae</taxon>
        <taxon>Chlorophyta</taxon>
        <taxon>core chlorophytes</taxon>
        <taxon>Chlorophyceae</taxon>
        <taxon>CS clade</taxon>
        <taxon>Chlamydomonadales</taxon>
        <taxon>Chlamydomonadaceae</taxon>
        <taxon>Chlamydomonas</taxon>
    </lineage>
</organism>
<evidence type="ECO:0000256" key="1">
    <source>
        <dbReference type="ARBA" id="ARBA00004477"/>
    </source>
</evidence>
<evidence type="ECO:0000256" key="2">
    <source>
        <dbReference type="ARBA" id="ARBA00008462"/>
    </source>
</evidence>
<accession>A0A835T4U7</accession>